<dbReference type="NCBIfam" id="TIGR00229">
    <property type="entry name" value="sensory_box"/>
    <property type="match status" value="1"/>
</dbReference>
<proteinExistence type="predicted"/>
<dbReference type="PROSITE" id="PS50883">
    <property type="entry name" value="EAL"/>
    <property type="match status" value="1"/>
</dbReference>
<feature type="domain" description="MHYT" evidence="6">
    <location>
        <begin position="8"/>
        <end position="204"/>
    </location>
</feature>
<dbReference type="Proteomes" id="UP001377337">
    <property type="component" value="Chromosome"/>
</dbReference>
<dbReference type="PANTHER" id="PTHR44757:SF2">
    <property type="entry name" value="BIOFILM ARCHITECTURE MAINTENANCE PROTEIN MBAA"/>
    <property type="match status" value="1"/>
</dbReference>
<evidence type="ECO:0000313" key="8">
    <source>
        <dbReference type="Proteomes" id="UP001377337"/>
    </source>
</evidence>
<dbReference type="PROSITE" id="PS50924">
    <property type="entry name" value="MHYT"/>
    <property type="match status" value="1"/>
</dbReference>
<evidence type="ECO:0000259" key="6">
    <source>
        <dbReference type="PROSITE" id="PS50924"/>
    </source>
</evidence>
<dbReference type="PROSITE" id="PS50112">
    <property type="entry name" value="PAS"/>
    <property type="match status" value="1"/>
</dbReference>
<evidence type="ECO:0000259" key="2">
    <source>
        <dbReference type="PROSITE" id="PS50112"/>
    </source>
</evidence>
<reference evidence="7 8" key="1">
    <citation type="submission" date="2024-02" db="EMBL/GenBank/DDBJ databases">
        <title>Seven novel Bacillus-like species.</title>
        <authorList>
            <person name="Liu G."/>
        </authorList>
    </citation>
    <scope>NUCLEOTIDE SEQUENCE [LARGE SCALE GENOMIC DNA]</scope>
    <source>
        <strain evidence="7 8">FJAT-52054</strain>
    </source>
</reference>
<evidence type="ECO:0000259" key="3">
    <source>
        <dbReference type="PROSITE" id="PS50113"/>
    </source>
</evidence>
<evidence type="ECO:0000259" key="4">
    <source>
        <dbReference type="PROSITE" id="PS50883"/>
    </source>
</evidence>
<dbReference type="InterPro" id="IPR000014">
    <property type="entry name" value="PAS"/>
</dbReference>
<gene>
    <name evidence="7" type="ORF">WCV65_19250</name>
</gene>
<dbReference type="InterPro" id="IPR001633">
    <property type="entry name" value="EAL_dom"/>
</dbReference>
<dbReference type="InterPro" id="IPR005330">
    <property type="entry name" value="MHYT_dom"/>
</dbReference>
<keyword evidence="1" id="KW-0472">Membrane</keyword>
<feature type="transmembrane region" description="Helical" evidence="1">
    <location>
        <begin position="6"/>
        <end position="28"/>
    </location>
</feature>
<dbReference type="NCBIfam" id="TIGR00254">
    <property type="entry name" value="GGDEF"/>
    <property type="match status" value="1"/>
</dbReference>
<dbReference type="InterPro" id="IPR052155">
    <property type="entry name" value="Biofilm_reg_signaling"/>
</dbReference>
<feature type="domain" description="GGDEF" evidence="5">
    <location>
        <begin position="413"/>
        <end position="545"/>
    </location>
</feature>
<evidence type="ECO:0000313" key="7">
    <source>
        <dbReference type="EMBL" id="WXB96645.1"/>
    </source>
</evidence>
<dbReference type="Gene3D" id="3.20.20.450">
    <property type="entry name" value="EAL domain"/>
    <property type="match status" value="1"/>
</dbReference>
<dbReference type="PROSITE" id="PS50113">
    <property type="entry name" value="PAC"/>
    <property type="match status" value="1"/>
</dbReference>
<dbReference type="SMART" id="SM00086">
    <property type="entry name" value="PAC"/>
    <property type="match status" value="1"/>
</dbReference>
<feature type="transmembrane region" description="Helical" evidence="1">
    <location>
        <begin position="221"/>
        <end position="243"/>
    </location>
</feature>
<dbReference type="CDD" id="cd00130">
    <property type="entry name" value="PAS"/>
    <property type="match status" value="1"/>
</dbReference>
<dbReference type="SUPFAM" id="SSF55073">
    <property type="entry name" value="Nucleotide cyclase"/>
    <property type="match status" value="1"/>
</dbReference>
<dbReference type="Gene3D" id="3.30.450.20">
    <property type="entry name" value="PAS domain"/>
    <property type="match status" value="1"/>
</dbReference>
<dbReference type="CDD" id="cd01948">
    <property type="entry name" value="EAL"/>
    <property type="match status" value="1"/>
</dbReference>
<organism evidence="7 8">
    <name type="scientific">Metabacillus sediminis</name>
    <dbReference type="NCBI Taxonomy" id="3117746"/>
    <lineage>
        <taxon>Bacteria</taxon>
        <taxon>Bacillati</taxon>
        <taxon>Bacillota</taxon>
        <taxon>Bacilli</taxon>
        <taxon>Bacillales</taxon>
        <taxon>Bacillaceae</taxon>
        <taxon>Metabacillus</taxon>
    </lineage>
</organism>
<dbReference type="InterPro" id="IPR035919">
    <property type="entry name" value="EAL_sf"/>
</dbReference>
<feature type="transmembrane region" description="Helical" evidence="1">
    <location>
        <begin position="111"/>
        <end position="131"/>
    </location>
</feature>
<keyword evidence="1" id="KW-1133">Transmembrane helix</keyword>
<dbReference type="Pfam" id="PF03707">
    <property type="entry name" value="MHYT"/>
    <property type="match status" value="3"/>
</dbReference>
<dbReference type="InterPro" id="IPR000700">
    <property type="entry name" value="PAS-assoc_C"/>
</dbReference>
<dbReference type="EMBL" id="CP147407">
    <property type="protein sequence ID" value="WXB96645.1"/>
    <property type="molecule type" value="Genomic_DNA"/>
</dbReference>
<feature type="transmembrane region" description="Helical" evidence="1">
    <location>
        <begin position="183"/>
        <end position="201"/>
    </location>
</feature>
<sequence length="808" mass="90663">MEHASIMYNIPLVILSIIIAVTASFAALDVSIKINKAKPLARYIWLSSGAFAMGLGIWAMHFVAMLALHLSMPVSYDYQIVVISIIPAIIASGLALYVISRKTAAGTIRIIVSALLMAIGIVCMHYTGMAAMKMAATIQYDPVIWGLSAIIAFITSVVALYLLQFVSQNHRKPGIWRIKAGSALIMGIAIAGMHYTGMAAAKFTPHSHHIMSKEAAIDNTLLAYSIAFCMLVIFGIVFISMFVDQRFEHQSIQSERKFRSVFESANDAIILADSRGVIISWNQGAEKMFGYKELEVTGQKLQMIIPDKFKEAHQRGMDRYISTEEERVVGQTVELEGLNKNGNEFPIELSLASWKEDQEIYFSSIIRDITERKKTEMKINQMVYRDALTDLPNRLLLNDRLSSAMNQADANQQQIGIMFMDLDRFKNINDTLGHDAGDQLLIEVAKRIKASLDKSDTVSRQGGDEFIILLPHTSTAEVTKKAQTVIDLFSRSITIKDIELFVTPSIGIAMYPVDGRDIDSLVKNADTAMYRVKEDGKNNFQFYAPSMNEIVSKKMQLENGMRKALKQNEFRVVYQPQVEVATGKIIGVEALLRWHHPEWGVISPAEFIPIAEETGLILPIGEWVLHEACLQNKTWQQNGYQPLRMAVNISSRQFQQSNLVEMVRDTLTKTGLHPSFLELELTESIIQDSNQAVHKMQQLRDMGIHLSIDDFGTGYSSLSYLKTFPINTLKIDQTFTRNIYTDPKDASLVDTIINMAHNLNLKVIAEGVETEEQLQFLETKNCNEAQGYYFSRPISAEDLEVILGEEVA</sequence>
<dbReference type="SMART" id="SM00267">
    <property type="entry name" value="GGDEF"/>
    <property type="match status" value="1"/>
</dbReference>
<dbReference type="RefSeq" id="WP_338778756.1">
    <property type="nucleotide sequence ID" value="NZ_CP147407.1"/>
</dbReference>
<dbReference type="Pfam" id="PF00990">
    <property type="entry name" value="GGDEF"/>
    <property type="match status" value="1"/>
</dbReference>
<dbReference type="SUPFAM" id="SSF141868">
    <property type="entry name" value="EAL domain-like"/>
    <property type="match status" value="1"/>
</dbReference>
<dbReference type="SUPFAM" id="SSF55785">
    <property type="entry name" value="PYP-like sensor domain (PAS domain)"/>
    <property type="match status" value="1"/>
</dbReference>
<dbReference type="Gene3D" id="3.30.70.270">
    <property type="match status" value="1"/>
</dbReference>
<dbReference type="SMART" id="SM00052">
    <property type="entry name" value="EAL"/>
    <property type="match status" value="1"/>
</dbReference>
<dbReference type="Pfam" id="PF13426">
    <property type="entry name" value="PAS_9"/>
    <property type="match status" value="1"/>
</dbReference>
<feature type="domain" description="PAS" evidence="2">
    <location>
        <begin position="254"/>
        <end position="324"/>
    </location>
</feature>
<dbReference type="InterPro" id="IPR043128">
    <property type="entry name" value="Rev_trsase/Diguanyl_cyclase"/>
</dbReference>
<dbReference type="InterPro" id="IPR000160">
    <property type="entry name" value="GGDEF_dom"/>
</dbReference>
<dbReference type="PANTHER" id="PTHR44757">
    <property type="entry name" value="DIGUANYLATE CYCLASE DGCP"/>
    <property type="match status" value="1"/>
</dbReference>
<feature type="transmembrane region" description="Helical" evidence="1">
    <location>
        <begin position="40"/>
        <end position="68"/>
    </location>
</feature>
<dbReference type="PROSITE" id="PS50887">
    <property type="entry name" value="GGDEF"/>
    <property type="match status" value="1"/>
</dbReference>
<dbReference type="SMART" id="SM00091">
    <property type="entry name" value="PAS"/>
    <property type="match status" value="1"/>
</dbReference>
<feature type="transmembrane region" description="Helical" evidence="1">
    <location>
        <begin position="80"/>
        <end position="99"/>
    </location>
</feature>
<evidence type="ECO:0000256" key="1">
    <source>
        <dbReference type="PROSITE-ProRule" id="PRU00244"/>
    </source>
</evidence>
<dbReference type="InterPro" id="IPR035965">
    <property type="entry name" value="PAS-like_dom_sf"/>
</dbReference>
<evidence type="ECO:0000259" key="5">
    <source>
        <dbReference type="PROSITE" id="PS50887"/>
    </source>
</evidence>
<accession>A0ABZ2NHF4</accession>
<feature type="domain" description="EAL" evidence="4">
    <location>
        <begin position="554"/>
        <end position="807"/>
    </location>
</feature>
<dbReference type="InterPro" id="IPR001610">
    <property type="entry name" value="PAC"/>
</dbReference>
<keyword evidence="8" id="KW-1185">Reference proteome</keyword>
<keyword evidence="1" id="KW-0812">Transmembrane</keyword>
<protein>
    <submittedName>
        <fullName evidence="7">EAL domain-containing protein</fullName>
    </submittedName>
</protein>
<dbReference type="Pfam" id="PF00563">
    <property type="entry name" value="EAL"/>
    <property type="match status" value="1"/>
</dbReference>
<dbReference type="CDD" id="cd01949">
    <property type="entry name" value="GGDEF"/>
    <property type="match status" value="1"/>
</dbReference>
<name>A0ABZ2NHF4_9BACI</name>
<feature type="domain" description="PAC" evidence="3">
    <location>
        <begin position="331"/>
        <end position="381"/>
    </location>
</feature>
<feature type="transmembrane region" description="Helical" evidence="1">
    <location>
        <begin position="143"/>
        <end position="163"/>
    </location>
</feature>
<dbReference type="InterPro" id="IPR029787">
    <property type="entry name" value="Nucleotide_cyclase"/>
</dbReference>